<evidence type="ECO:0000313" key="4">
    <source>
        <dbReference type="WBParaSite" id="ECPE_0000470801-mRNA-1"/>
    </source>
</evidence>
<sequence>MEISSKILRRLYRGYSMGRCRREVLGRPSLASTLPLDITMDHIGTPENMLENQTQAGNPHSISMVALPHDSLTPECRLRTIGEVDTPDKAQPPIGNGFTTCETATVEHAVGLNLVDASVQQSTGSVGRSQISTLQSVVSEPLNNSNQTGRLYTLGAQQSTTECDSMRLKSLGSSEVALRQVHPDQLVVYFKDMPRRRYAPEAIIKQRKLVKCQASLNTGAHMHSDIFDTDDEESELTPESALAALQSAAEAGQAWAAEGDESEIKEIEQPPGTAPLLSFSRLFNNSSASSSSPNHEPDRLQTHTTAVDVQAPSTGHSNTSEDNDAVVPVSGWRLMALSAAFLTGASLVGLTVLLETEIHSPLTAAIRSHPWLLEFDARYYRPLRSAFFSLWRR</sequence>
<organism evidence="4">
    <name type="scientific">Echinostoma caproni</name>
    <dbReference type="NCBI Taxonomy" id="27848"/>
    <lineage>
        <taxon>Eukaryota</taxon>
        <taxon>Metazoa</taxon>
        <taxon>Spiralia</taxon>
        <taxon>Lophotrochozoa</taxon>
        <taxon>Platyhelminthes</taxon>
        <taxon>Trematoda</taxon>
        <taxon>Digenea</taxon>
        <taxon>Plagiorchiida</taxon>
        <taxon>Echinostomata</taxon>
        <taxon>Echinostomatoidea</taxon>
        <taxon>Echinostomatidae</taxon>
        <taxon>Echinostoma</taxon>
    </lineage>
</organism>
<protein>
    <submittedName>
        <fullName evidence="4">Transmembrane protein</fullName>
    </submittedName>
</protein>
<feature type="region of interest" description="Disordered" evidence="1">
    <location>
        <begin position="247"/>
        <end position="267"/>
    </location>
</feature>
<dbReference type="WBParaSite" id="ECPE_0000470801-mRNA-1">
    <property type="protein sequence ID" value="ECPE_0000470801-mRNA-1"/>
    <property type="gene ID" value="ECPE_0000470801"/>
</dbReference>
<reference evidence="4" key="1">
    <citation type="submission" date="2016-06" db="UniProtKB">
        <authorList>
            <consortium name="WormBaseParasite"/>
        </authorList>
    </citation>
    <scope>IDENTIFICATION</scope>
</reference>
<dbReference type="Proteomes" id="UP000272942">
    <property type="component" value="Unassembled WGS sequence"/>
</dbReference>
<name>A0A183ACL1_9TREM</name>
<evidence type="ECO:0000313" key="3">
    <source>
        <dbReference type="Proteomes" id="UP000272942"/>
    </source>
</evidence>
<reference evidence="2 3" key="2">
    <citation type="submission" date="2018-11" db="EMBL/GenBank/DDBJ databases">
        <authorList>
            <consortium name="Pathogen Informatics"/>
        </authorList>
    </citation>
    <scope>NUCLEOTIDE SEQUENCE [LARGE SCALE GENOMIC DNA]</scope>
    <source>
        <strain evidence="2 3">Egypt</strain>
    </source>
</reference>
<dbReference type="AlphaFoldDB" id="A0A183ACL1"/>
<proteinExistence type="predicted"/>
<gene>
    <name evidence="2" type="ORF">ECPE_LOCUS4696</name>
</gene>
<evidence type="ECO:0000256" key="1">
    <source>
        <dbReference type="SAM" id="MobiDB-lite"/>
    </source>
</evidence>
<dbReference type="EMBL" id="UZAN01041558">
    <property type="protein sequence ID" value="VDP73406.1"/>
    <property type="molecule type" value="Genomic_DNA"/>
</dbReference>
<evidence type="ECO:0000313" key="2">
    <source>
        <dbReference type="EMBL" id="VDP73406.1"/>
    </source>
</evidence>
<accession>A0A183ACL1</accession>
<keyword evidence="3" id="KW-1185">Reference proteome</keyword>
<feature type="compositionally biased region" description="Low complexity" evidence="1">
    <location>
        <begin position="247"/>
        <end position="257"/>
    </location>
</feature>
<dbReference type="OrthoDB" id="6266673at2759"/>